<dbReference type="Pfam" id="PF06293">
    <property type="entry name" value="Kdo"/>
    <property type="match status" value="1"/>
</dbReference>
<dbReference type="GO" id="GO:0016301">
    <property type="term" value="F:kinase activity"/>
    <property type="evidence" value="ECO:0007669"/>
    <property type="project" value="UniProtKB-KW"/>
</dbReference>
<keyword evidence="2" id="KW-1185">Reference proteome</keyword>
<evidence type="ECO:0000313" key="2">
    <source>
        <dbReference type="Proteomes" id="UP000245959"/>
    </source>
</evidence>
<dbReference type="Proteomes" id="UP000245959">
    <property type="component" value="Unassembled WGS sequence"/>
</dbReference>
<keyword evidence="1" id="KW-0418">Kinase</keyword>
<dbReference type="OrthoDB" id="6854449at2"/>
<keyword evidence="1" id="KW-0808">Transferase</keyword>
<evidence type="ECO:0000313" key="1">
    <source>
        <dbReference type="EMBL" id="PVY37283.1"/>
    </source>
</evidence>
<comment type="caution">
    <text evidence="1">The sequence shown here is derived from an EMBL/GenBank/DDBJ whole genome shotgun (WGS) entry which is preliminary data.</text>
</comment>
<dbReference type="RefSeq" id="WP_116885334.1">
    <property type="nucleotide sequence ID" value="NZ_CABMMC010000024.1"/>
</dbReference>
<protein>
    <submittedName>
        <fullName evidence="1">Lipopolysaccharide kinase (Kdo/WaaP) family protein</fullName>
    </submittedName>
</protein>
<reference evidence="1 2" key="1">
    <citation type="submission" date="2018-04" db="EMBL/GenBank/DDBJ databases">
        <title>Genomic Encyclopedia of Type Strains, Phase IV (KMG-IV): sequencing the most valuable type-strain genomes for metagenomic binning, comparative biology and taxonomic classification.</title>
        <authorList>
            <person name="Goeker M."/>
        </authorList>
    </citation>
    <scope>NUCLEOTIDE SEQUENCE [LARGE SCALE GENOMIC DNA]</scope>
    <source>
        <strain evidence="1 2">DSM 14823</strain>
    </source>
</reference>
<gene>
    <name evidence="1" type="ORF">C8D82_13122</name>
</gene>
<dbReference type="EMBL" id="QEKH01000031">
    <property type="protein sequence ID" value="PVY37283.1"/>
    <property type="molecule type" value="Genomic_DNA"/>
</dbReference>
<name>A0A2U1ALJ5_9BACT</name>
<accession>A0A2U1ALJ5</accession>
<proteinExistence type="predicted"/>
<dbReference type="GeneID" id="78296613"/>
<organism evidence="1 2">
    <name type="scientific">Victivallis vadensis</name>
    <dbReference type="NCBI Taxonomy" id="172901"/>
    <lineage>
        <taxon>Bacteria</taxon>
        <taxon>Pseudomonadati</taxon>
        <taxon>Lentisphaerota</taxon>
        <taxon>Lentisphaeria</taxon>
        <taxon>Victivallales</taxon>
        <taxon>Victivallaceae</taxon>
        <taxon>Victivallis</taxon>
    </lineage>
</organism>
<sequence>MELDIPGILERCSEPGGAYLPLRRRGLDALVQREWQSRGHDPMETAKRLDDSSAHIFKNRKKIRAGLVDDVFVKRYNYRGLWTAFRRSFKLPRPMRVLAGAIRLKEYEIPTPEVFAAIRTVRWGLPHHDYLITARTSPMQFYCDKLAKEFALGDPYRQFVSGVVSLMVKMHGAGVEHGDLSLRNIFCRKSPAGVYSDWGVIDLDGCKVYTEDLPESRRRRELARVISSFLRCVREEAPDIKPDVTAIIFDFACKYQELSGCNLAGSNLDARVEYLAGRVRKDQTPSPKKKKSQES</sequence>
<dbReference type="AlphaFoldDB" id="A0A2U1ALJ5"/>
<dbReference type="SUPFAM" id="SSF56112">
    <property type="entry name" value="Protein kinase-like (PK-like)"/>
    <property type="match status" value="1"/>
</dbReference>
<dbReference type="InterPro" id="IPR011009">
    <property type="entry name" value="Kinase-like_dom_sf"/>
</dbReference>